<feature type="non-terminal residue" evidence="2">
    <location>
        <position position="108"/>
    </location>
</feature>
<gene>
    <name evidence="2" type="ORF">EZS28_035522</name>
</gene>
<reference evidence="2 3" key="1">
    <citation type="submission" date="2019-03" db="EMBL/GenBank/DDBJ databases">
        <title>Single cell metagenomics reveals metabolic interactions within the superorganism composed of flagellate Streblomastix strix and complex community of Bacteroidetes bacteria on its surface.</title>
        <authorList>
            <person name="Treitli S.C."/>
            <person name="Kolisko M."/>
            <person name="Husnik F."/>
            <person name="Keeling P."/>
            <person name="Hampl V."/>
        </authorList>
    </citation>
    <scope>NUCLEOTIDE SEQUENCE [LARGE SCALE GENOMIC DNA]</scope>
    <source>
        <strain evidence="2">ST1C</strain>
    </source>
</reference>
<dbReference type="Proteomes" id="UP000324800">
    <property type="component" value="Unassembled WGS sequence"/>
</dbReference>
<proteinExistence type="predicted"/>
<name>A0A5J4UFW3_9EUKA</name>
<feature type="region of interest" description="Disordered" evidence="1">
    <location>
        <begin position="1"/>
        <end position="29"/>
    </location>
</feature>
<organism evidence="2 3">
    <name type="scientific">Streblomastix strix</name>
    <dbReference type="NCBI Taxonomy" id="222440"/>
    <lineage>
        <taxon>Eukaryota</taxon>
        <taxon>Metamonada</taxon>
        <taxon>Preaxostyla</taxon>
        <taxon>Oxymonadida</taxon>
        <taxon>Streblomastigidae</taxon>
        <taxon>Streblomastix</taxon>
    </lineage>
</organism>
<sequence>MQISRNEQQFKSAQTRKANDQDSDIEQRATETFVQHNEIKLQNIISYVKLDNFSAGKTEEEALQQILHLLVCPLNGEWNQRAQLLAEQQSLGEYILAKLEKVKSDRSK</sequence>
<evidence type="ECO:0000256" key="1">
    <source>
        <dbReference type="SAM" id="MobiDB-lite"/>
    </source>
</evidence>
<feature type="compositionally biased region" description="Polar residues" evidence="1">
    <location>
        <begin position="1"/>
        <end position="16"/>
    </location>
</feature>
<evidence type="ECO:0000313" key="2">
    <source>
        <dbReference type="EMBL" id="KAA6368950.1"/>
    </source>
</evidence>
<dbReference type="AlphaFoldDB" id="A0A5J4UFW3"/>
<feature type="compositionally biased region" description="Basic and acidic residues" evidence="1">
    <location>
        <begin position="17"/>
        <end position="29"/>
    </location>
</feature>
<dbReference type="EMBL" id="SNRW01016840">
    <property type="protein sequence ID" value="KAA6368950.1"/>
    <property type="molecule type" value="Genomic_DNA"/>
</dbReference>
<comment type="caution">
    <text evidence="2">The sequence shown here is derived from an EMBL/GenBank/DDBJ whole genome shotgun (WGS) entry which is preliminary data.</text>
</comment>
<accession>A0A5J4UFW3</accession>
<protein>
    <submittedName>
        <fullName evidence="2">Uncharacterized protein</fullName>
    </submittedName>
</protein>
<evidence type="ECO:0000313" key="3">
    <source>
        <dbReference type="Proteomes" id="UP000324800"/>
    </source>
</evidence>